<dbReference type="OrthoDB" id="25620at2759"/>
<name>A0A026WLY1_OOCBI</name>
<dbReference type="Pfam" id="PF07534">
    <property type="entry name" value="TLD"/>
    <property type="match status" value="1"/>
</dbReference>
<dbReference type="SMART" id="SM00875">
    <property type="entry name" value="BACK"/>
    <property type="match status" value="1"/>
</dbReference>
<evidence type="ECO:0000313" key="3">
    <source>
        <dbReference type="EMBL" id="EZA56973.1"/>
    </source>
</evidence>
<dbReference type="Gene3D" id="2.30.30.100">
    <property type="match status" value="1"/>
</dbReference>
<dbReference type="Gene3D" id="1.25.40.420">
    <property type="match status" value="1"/>
</dbReference>
<dbReference type="InterPro" id="IPR011333">
    <property type="entry name" value="SKP1/BTB/POZ_sf"/>
</dbReference>
<dbReference type="PROSITE" id="PS50097">
    <property type="entry name" value="BTB"/>
    <property type="match status" value="1"/>
</dbReference>
<sequence length="532" mass="59486">MGTRAVAVAAAAGAAGMSGEAGLAGVPRLLEDLARLSEDKDSADIVFLLGRDETPVYAHRIILQARCKNFTAAKRIGTPGNPTPVRMPHAHPETFRQFIRYIYTGMIILQDSGIFEMLGLAQELGIEELWRSCEEHVSTTLSPGNACALLTAALDAQERMSYKGPQKVQKVWLFENVNLRIEGHIVGFDEYMNLKCYAFIGENAVDTVKTTAFCNLPKEALVKLISSDYLGLEEEDVWRAVLNWAKYQAGVTQPTQHWTEEERIRVCQHLSGVINHVRLLLIDSQVFAEEVEPTGAVPIEMSLERYEFFTPDRSSSSKFRRYAALPNKYSEICSDKRLQPRVSPFLFPGSQILSRDKVGFQRLLNQWYGVPKQSWRLVYRASTHGYSAASFHRHCDNICPTYVVVLGVRGEICGGFSDVPWGKTNSKAQYISSEKTFLFTLTNNQDVPPTKFDVVKKSFAVCYHPDVGPIFGAGADLLISSNCNVNKESYSNLPHSYEGDHASNHVLMGDYHFSVIDYEVFTPSHPINKASH</sequence>
<dbReference type="SMART" id="SM00584">
    <property type="entry name" value="TLDc"/>
    <property type="match status" value="1"/>
</dbReference>
<dbReference type="PROSITE" id="PS51886">
    <property type="entry name" value="TLDC"/>
    <property type="match status" value="1"/>
</dbReference>
<evidence type="ECO:0000313" key="4">
    <source>
        <dbReference type="Proteomes" id="UP000053097"/>
    </source>
</evidence>
<dbReference type="Gene3D" id="3.30.710.10">
    <property type="entry name" value="Potassium Channel Kv1.1, Chain A"/>
    <property type="match status" value="1"/>
</dbReference>
<dbReference type="PANTHER" id="PTHR24410">
    <property type="entry name" value="HL07962P-RELATED"/>
    <property type="match status" value="1"/>
</dbReference>
<dbReference type="InterPro" id="IPR011705">
    <property type="entry name" value="BACK"/>
</dbReference>
<proteinExistence type="predicted"/>
<dbReference type="InterPro" id="IPR006571">
    <property type="entry name" value="TLDc_dom"/>
</dbReference>
<feature type="domain" description="TLDc" evidence="2">
    <location>
        <begin position="351"/>
        <end position="524"/>
    </location>
</feature>
<protein>
    <submittedName>
        <fullName evidence="3">BTB/POZ domain-containing protein</fullName>
    </submittedName>
</protein>
<dbReference type="Proteomes" id="UP000053097">
    <property type="component" value="Unassembled WGS sequence"/>
</dbReference>
<dbReference type="PANTHER" id="PTHR24410:SF34">
    <property type="entry name" value="LD40565P"/>
    <property type="match status" value="1"/>
</dbReference>
<organism evidence="3 4">
    <name type="scientific">Ooceraea biroi</name>
    <name type="common">Clonal raider ant</name>
    <name type="synonym">Cerapachys biroi</name>
    <dbReference type="NCBI Taxonomy" id="2015173"/>
    <lineage>
        <taxon>Eukaryota</taxon>
        <taxon>Metazoa</taxon>
        <taxon>Ecdysozoa</taxon>
        <taxon>Arthropoda</taxon>
        <taxon>Hexapoda</taxon>
        <taxon>Insecta</taxon>
        <taxon>Pterygota</taxon>
        <taxon>Neoptera</taxon>
        <taxon>Endopterygota</taxon>
        <taxon>Hymenoptera</taxon>
        <taxon>Apocrita</taxon>
        <taxon>Aculeata</taxon>
        <taxon>Formicoidea</taxon>
        <taxon>Formicidae</taxon>
        <taxon>Dorylinae</taxon>
        <taxon>Ooceraea</taxon>
    </lineage>
</organism>
<keyword evidence="4" id="KW-1185">Reference proteome</keyword>
<evidence type="ECO:0000259" key="2">
    <source>
        <dbReference type="PROSITE" id="PS51886"/>
    </source>
</evidence>
<feature type="domain" description="BTB" evidence="1">
    <location>
        <begin position="43"/>
        <end position="111"/>
    </location>
</feature>
<dbReference type="OMA" id="NCNANMD"/>
<gene>
    <name evidence="3" type="ORF">X777_03157</name>
</gene>
<accession>A0A026WLY1</accession>
<dbReference type="STRING" id="2015173.A0A026WLY1"/>
<dbReference type="Pfam" id="PF07707">
    <property type="entry name" value="BACK"/>
    <property type="match status" value="1"/>
</dbReference>
<dbReference type="InterPro" id="IPR000210">
    <property type="entry name" value="BTB/POZ_dom"/>
</dbReference>
<dbReference type="Pfam" id="PF00651">
    <property type="entry name" value="BTB"/>
    <property type="match status" value="1"/>
</dbReference>
<dbReference type="EMBL" id="KK107153">
    <property type="protein sequence ID" value="EZA56973.1"/>
    <property type="molecule type" value="Genomic_DNA"/>
</dbReference>
<dbReference type="AlphaFoldDB" id="A0A026WLY1"/>
<dbReference type="SMART" id="SM00225">
    <property type="entry name" value="BTB"/>
    <property type="match status" value="1"/>
</dbReference>
<dbReference type="InterPro" id="IPR051481">
    <property type="entry name" value="BTB-POZ/Galectin-3-binding"/>
</dbReference>
<dbReference type="SUPFAM" id="SSF54695">
    <property type="entry name" value="POZ domain"/>
    <property type="match status" value="1"/>
</dbReference>
<reference evidence="3 4" key="1">
    <citation type="journal article" date="2014" name="Curr. Biol.">
        <title>The genome of the clonal raider ant Cerapachys biroi.</title>
        <authorList>
            <person name="Oxley P.R."/>
            <person name="Ji L."/>
            <person name="Fetter-Pruneda I."/>
            <person name="McKenzie S.K."/>
            <person name="Li C."/>
            <person name="Hu H."/>
            <person name="Zhang G."/>
            <person name="Kronauer D.J."/>
        </authorList>
    </citation>
    <scope>NUCLEOTIDE SEQUENCE [LARGE SCALE GENOMIC DNA]</scope>
</reference>
<evidence type="ECO:0000259" key="1">
    <source>
        <dbReference type="PROSITE" id="PS50097"/>
    </source>
</evidence>